<reference evidence="3 4" key="1">
    <citation type="submission" date="2021-07" db="EMBL/GenBank/DDBJ databases">
        <title>Novel Helicobacter sp. Isolated from a dog.</title>
        <authorList>
            <person name="Rimbara E."/>
            <person name="Suzuki M."/>
        </authorList>
    </citation>
    <scope>NUCLEOTIDE SEQUENCE [LARGE SCALE GENOMIC DNA]</scope>
    <source>
        <strain evidence="4">NHP19-003</strain>
    </source>
</reference>
<evidence type="ECO:0008006" key="5">
    <source>
        <dbReference type="Google" id="ProtNLM"/>
    </source>
</evidence>
<accession>A0ABN6I2K6</accession>
<feature type="compositionally biased region" description="Low complexity" evidence="1">
    <location>
        <begin position="64"/>
        <end position="80"/>
    </location>
</feature>
<feature type="region of interest" description="Disordered" evidence="1">
    <location>
        <begin position="59"/>
        <end position="80"/>
    </location>
</feature>
<dbReference type="PROSITE" id="PS51257">
    <property type="entry name" value="PROKAR_LIPOPROTEIN"/>
    <property type="match status" value="1"/>
</dbReference>
<keyword evidence="2" id="KW-0812">Transmembrane</keyword>
<evidence type="ECO:0000256" key="2">
    <source>
        <dbReference type="SAM" id="Phobius"/>
    </source>
</evidence>
<evidence type="ECO:0000313" key="4">
    <source>
        <dbReference type="Proteomes" id="UP000826775"/>
    </source>
</evidence>
<feature type="transmembrane region" description="Helical" evidence="2">
    <location>
        <begin position="12"/>
        <end position="31"/>
    </location>
</feature>
<sequence>MRFVRGFKTHFLASMAGLGVFLSGCVLVRFFNKDFSHSQYQIVRVILDGQTFDFKDLIEEAQRPQTQETPTQTPKTPKPP</sequence>
<dbReference type="Proteomes" id="UP000826775">
    <property type="component" value="Chromosome"/>
</dbReference>
<organism evidence="3 4">
    <name type="scientific">Helicobacter gastrocanis</name>
    <dbReference type="NCBI Taxonomy" id="2849641"/>
    <lineage>
        <taxon>Bacteria</taxon>
        <taxon>Pseudomonadati</taxon>
        <taxon>Campylobacterota</taxon>
        <taxon>Epsilonproteobacteria</taxon>
        <taxon>Campylobacterales</taxon>
        <taxon>Helicobacteraceae</taxon>
        <taxon>Helicobacter</taxon>
    </lineage>
</organism>
<dbReference type="RefSeq" id="WP_260320526.1">
    <property type="nucleotide sequence ID" value="NZ_AP024814.1"/>
</dbReference>
<keyword evidence="2" id="KW-1133">Transmembrane helix</keyword>
<evidence type="ECO:0000313" key="3">
    <source>
        <dbReference type="EMBL" id="BCZ17781.1"/>
    </source>
</evidence>
<name>A0ABN6I2K6_9HELI</name>
<keyword evidence="2" id="KW-0472">Membrane</keyword>
<proteinExistence type="predicted"/>
<evidence type="ECO:0000256" key="1">
    <source>
        <dbReference type="SAM" id="MobiDB-lite"/>
    </source>
</evidence>
<dbReference type="EMBL" id="AP024814">
    <property type="protein sequence ID" value="BCZ17781.1"/>
    <property type="molecule type" value="Genomic_DNA"/>
</dbReference>
<keyword evidence="4" id="KW-1185">Reference proteome</keyword>
<gene>
    <name evidence="3" type="ORF">NHP190003_10630</name>
</gene>
<protein>
    <recommendedName>
        <fullName evidence="5">Lipoprotein</fullName>
    </recommendedName>
</protein>